<dbReference type="InterPro" id="IPR011049">
    <property type="entry name" value="Serralysin-like_metalloprot_C"/>
</dbReference>
<dbReference type="InterPro" id="IPR050557">
    <property type="entry name" value="RTX_toxin/Mannuronan_C5-epim"/>
</dbReference>
<dbReference type="Proteomes" id="UP001501821">
    <property type="component" value="Unassembled WGS sequence"/>
</dbReference>
<evidence type="ECO:0000313" key="3">
    <source>
        <dbReference type="EMBL" id="GAA3809379.1"/>
    </source>
</evidence>
<dbReference type="InterPro" id="IPR001343">
    <property type="entry name" value="Hemolysn_Ca-bd"/>
</dbReference>
<dbReference type="EMBL" id="BAABAH010000002">
    <property type="protein sequence ID" value="GAA3809379.1"/>
    <property type="molecule type" value="Genomic_DNA"/>
</dbReference>
<comment type="subcellular location">
    <subcellularLocation>
        <location evidence="1">Secreted</location>
    </subcellularLocation>
</comment>
<dbReference type="Gene3D" id="2.150.10.10">
    <property type="entry name" value="Serralysin-like metalloprotease, C-terminal"/>
    <property type="match status" value="2"/>
</dbReference>
<dbReference type="PROSITE" id="PS00330">
    <property type="entry name" value="HEMOLYSIN_CALCIUM"/>
    <property type="match status" value="3"/>
</dbReference>
<evidence type="ECO:0000313" key="4">
    <source>
        <dbReference type="Proteomes" id="UP001501821"/>
    </source>
</evidence>
<sequence length="517" mass="54520">MAASVPLAIGSTEVSSVAAGATKCTIAGTPGADTIVGTGGPDVICGRGGDDVLVGGGGRDILIGGRGGDELRGGSQADRLVGASGNDFLDGGPQADDVNGGPGTNVCTLDSTDVADRCVYDEAPPAADQLSFSETTVDVTSGGVEVTARLHVTDDTGVQDVMLKHGDDTPWFPRNRLDRVSGTARDGWYEGTLEFARWSKPGTFVPSVRLTDRLGRRSTPDFSDQQITVLDDDPDLDEPLVELISPTPDETIDLRESGQSITVKAHITDAQSGVAWDRLGVDIWSPRTASTLTYDFGGGLKLISGDIHDGIWMDRFDIRASMPGGQWNIGIYASDRASGDVREARVIYWGPDEYPYRRFQTSEGDNRPFPFGMGAFSVLGRTQTDFTAPTADSLMLSTDTVDTLGGPAKIDFTVHAADAGVGVDGVSIMTLTPTYDPSNPAPVTAGADLVAGTPQDGTWSGSLVLPQGTPPGTYYLQVGVMDMEWNEQPYVSSGYPFIGSRSPLEENPTITIVDSSH</sequence>
<dbReference type="PRINTS" id="PR00313">
    <property type="entry name" value="CABNDNGRPT"/>
</dbReference>
<keyword evidence="4" id="KW-1185">Reference proteome</keyword>
<dbReference type="SUPFAM" id="SSF51120">
    <property type="entry name" value="beta-Roll"/>
    <property type="match status" value="1"/>
</dbReference>
<dbReference type="PANTHER" id="PTHR38340:SF1">
    <property type="entry name" value="S-LAYER PROTEIN"/>
    <property type="match status" value="1"/>
</dbReference>
<dbReference type="InterPro" id="IPR018511">
    <property type="entry name" value="Hemolysin-typ_Ca-bd_CS"/>
</dbReference>
<name>A0ABP7I188_9ACTN</name>
<protein>
    <recommendedName>
        <fullName evidence="5">Calcium-binding protein</fullName>
    </recommendedName>
</protein>
<dbReference type="Pfam" id="PF00353">
    <property type="entry name" value="HemolysinCabind"/>
    <property type="match status" value="2"/>
</dbReference>
<organism evidence="3 4">
    <name type="scientific">Nocardioides panacisoli</name>
    <dbReference type="NCBI Taxonomy" id="627624"/>
    <lineage>
        <taxon>Bacteria</taxon>
        <taxon>Bacillati</taxon>
        <taxon>Actinomycetota</taxon>
        <taxon>Actinomycetes</taxon>
        <taxon>Propionibacteriales</taxon>
        <taxon>Nocardioidaceae</taxon>
        <taxon>Nocardioides</taxon>
    </lineage>
</organism>
<evidence type="ECO:0000256" key="2">
    <source>
        <dbReference type="ARBA" id="ARBA00022525"/>
    </source>
</evidence>
<dbReference type="PANTHER" id="PTHR38340">
    <property type="entry name" value="S-LAYER PROTEIN"/>
    <property type="match status" value="1"/>
</dbReference>
<evidence type="ECO:0008006" key="5">
    <source>
        <dbReference type="Google" id="ProtNLM"/>
    </source>
</evidence>
<keyword evidence="2" id="KW-0964">Secreted</keyword>
<reference evidence="4" key="1">
    <citation type="journal article" date="2019" name="Int. J. Syst. Evol. Microbiol.">
        <title>The Global Catalogue of Microorganisms (GCM) 10K type strain sequencing project: providing services to taxonomists for standard genome sequencing and annotation.</title>
        <authorList>
            <consortium name="The Broad Institute Genomics Platform"/>
            <consortium name="The Broad Institute Genome Sequencing Center for Infectious Disease"/>
            <person name="Wu L."/>
            <person name="Ma J."/>
        </authorList>
    </citation>
    <scope>NUCLEOTIDE SEQUENCE [LARGE SCALE GENOMIC DNA]</scope>
    <source>
        <strain evidence="4">JCM 16953</strain>
    </source>
</reference>
<evidence type="ECO:0000256" key="1">
    <source>
        <dbReference type="ARBA" id="ARBA00004613"/>
    </source>
</evidence>
<accession>A0ABP7I188</accession>
<comment type="caution">
    <text evidence="3">The sequence shown here is derived from an EMBL/GenBank/DDBJ whole genome shotgun (WGS) entry which is preliminary data.</text>
</comment>
<proteinExistence type="predicted"/>
<gene>
    <name evidence="3" type="ORF">GCM10022242_10180</name>
</gene>